<dbReference type="PANTHER" id="PTHR26450">
    <property type="entry name" value="OLFACTORY RECEPTOR 56B1-RELATED"/>
    <property type="match status" value="1"/>
</dbReference>
<dbReference type="SUPFAM" id="SSF81321">
    <property type="entry name" value="Family A G protein-coupled receptor-like"/>
    <property type="match status" value="1"/>
</dbReference>
<keyword evidence="5 10" id="KW-1133">Transmembrane helix</keyword>
<keyword evidence="4" id="KW-0552">Olfaction</keyword>
<reference evidence="12 13" key="1">
    <citation type="journal article" date="2008" name="Nature">
        <title>Genome analysis of the platypus reveals unique signatures of evolution.</title>
        <authorList>
            <person name="Warren W.C."/>
            <person name="Hillier L.W."/>
            <person name="Marshall Graves J.A."/>
            <person name="Birney E."/>
            <person name="Ponting C.P."/>
            <person name="Grutzner F."/>
            <person name="Belov K."/>
            <person name="Miller W."/>
            <person name="Clarke L."/>
            <person name="Chinwalla A.T."/>
            <person name="Yang S.P."/>
            <person name="Heger A."/>
            <person name="Locke D.P."/>
            <person name="Miethke P."/>
            <person name="Waters P.D."/>
            <person name="Veyrunes F."/>
            <person name="Fulton L."/>
            <person name="Fulton B."/>
            <person name="Graves T."/>
            <person name="Wallis J."/>
            <person name="Puente X.S."/>
            <person name="Lopez-Otin C."/>
            <person name="Ordonez G.R."/>
            <person name="Eichler E.E."/>
            <person name="Chen L."/>
            <person name="Cheng Z."/>
            <person name="Deakin J.E."/>
            <person name="Alsop A."/>
            <person name="Thompson K."/>
            <person name="Kirby P."/>
            <person name="Papenfuss A.T."/>
            <person name="Wakefield M.J."/>
            <person name="Olender T."/>
            <person name="Lancet D."/>
            <person name="Huttley G.A."/>
            <person name="Smit A.F."/>
            <person name="Pask A."/>
            <person name="Temple-Smith P."/>
            <person name="Batzer M.A."/>
            <person name="Walker J.A."/>
            <person name="Konkel M.K."/>
            <person name="Harris R.S."/>
            <person name="Whittington C.M."/>
            <person name="Wong E.S."/>
            <person name="Gemmell N.J."/>
            <person name="Buschiazzo E."/>
            <person name="Vargas Jentzsch I.M."/>
            <person name="Merkel A."/>
            <person name="Schmitz J."/>
            <person name="Zemann A."/>
            <person name="Churakov G."/>
            <person name="Kriegs J.O."/>
            <person name="Brosius J."/>
            <person name="Murchison E.P."/>
            <person name="Sachidanandam R."/>
            <person name="Smith C."/>
            <person name="Hannon G.J."/>
            <person name="Tsend-Ayush E."/>
            <person name="McMillan D."/>
            <person name="Attenborough R."/>
            <person name="Rens W."/>
            <person name="Ferguson-Smith M."/>
            <person name="Lefevre C.M."/>
            <person name="Sharp J.A."/>
            <person name="Nicholas K.R."/>
            <person name="Ray D.A."/>
            <person name="Kube M."/>
            <person name="Reinhardt R."/>
            <person name="Pringle T.H."/>
            <person name="Taylor J."/>
            <person name="Jones R.C."/>
            <person name="Nixon B."/>
            <person name="Dacheux J.L."/>
            <person name="Niwa H."/>
            <person name="Sekita Y."/>
            <person name="Huang X."/>
            <person name="Stark A."/>
            <person name="Kheradpour P."/>
            <person name="Kellis M."/>
            <person name="Flicek P."/>
            <person name="Chen Y."/>
            <person name="Webber C."/>
            <person name="Hardison R."/>
            <person name="Nelson J."/>
            <person name="Hallsworth-Pepin K."/>
            <person name="Delehaunty K."/>
            <person name="Markovic C."/>
            <person name="Minx P."/>
            <person name="Feng Y."/>
            <person name="Kremitzki C."/>
            <person name="Mitreva M."/>
            <person name="Glasscock J."/>
            <person name="Wylie T."/>
            <person name="Wohldmann P."/>
            <person name="Thiru P."/>
            <person name="Nhan M.N."/>
            <person name="Pohl C.S."/>
            <person name="Smith S.M."/>
            <person name="Hou S."/>
            <person name="Nefedov M."/>
            <person name="de Jong P.J."/>
            <person name="Renfree M.B."/>
            <person name="Mardis E.R."/>
            <person name="Wilson R.K."/>
        </authorList>
    </citation>
    <scope>NUCLEOTIDE SEQUENCE [LARGE SCALE GENOMIC DNA]</scope>
    <source>
        <strain evidence="12 13">Glennie</strain>
    </source>
</reference>
<dbReference type="InterPro" id="IPR000276">
    <property type="entry name" value="GPCR_Rhodpsn"/>
</dbReference>
<feature type="transmembrane region" description="Helical" evidence="10">
    <location>
        <begin position="105"/>
        <end position="126"/>
    </location>
</feature>
<feature type="transmembrane region" description="Helical" evidence="10">
    <location>
        <begin position="65"/>
        <end position="93"/>
    </location>
</feature>
<dbReference type="Pfam" id="PF13853">
    <property type="entry name" value="7tm_4"/>
    <property type="match status" value="1"/>
</dbReference>
<dbReference type="FunFam" id="1.20.1070.10:FF:000002">
    <property type="entry name" value="Olfactory receptor"/>
    <property type="match status" value="1"/>
</dbReference>
<evidence type="ECO:0000256" key="3">
    <source>
        <dbReference type="ARBA" id="ARBA00022692"/>
    </source>
</evidence>
<reference evidence="12" key="3">
    <citation type="submission" date="2025-09" db="UniProtKB">
        <authorList>
            <consortium name="Ensembl"/>
        </authorList>
    </citation>
    <scope>IDENTIFICATION</scope>
    <source>
        <strain evidence="12">Glennie</strain>
    </source>
</reference>
<dbReference type="Ensembl" id="ENSOANT00000022755.2">
    <property type="protein sequence ID" value="ENSOANP00000022751.2"/>
    <property type="gene ID" value="ENSOANG00000041872.1"/>
</dbReference>
<keyword evidence="9" id="KW-0807">Transducer</keyword>
<keyword evidence="6" id="KW-0297">G-protein coupled receptor</keyword>
<evidence type="ECO:0000313" key="13">
    <source>
        <dbReference type="Proteomes" id="UP000002279"/>
    </source>
</evidence>
<dbReference type="GeneTree" id="ENSGT01150000286905"/>
<sequence>MFLSIGASNSSSPQVAEFILMGFPGIHSWQHWLSLPLALLYLSALVANVMILLTIWKETVLHQPMFYFLAVLALVDMGLSTTIMPRILAMLWFNAHTISLPECFIQIYAIHIFVGLESGIFLCMAIDRYVAICHPLRYPSIITEGFVLKITLFMVFRNGLLVVPVPVLASDRIYCSRNEIDHCLCSNLGVTSLACDDRKANSIFQLSVAWILMGSDVGLIILSYALILRAVLKLHSAEAASKALSTCSSHIILILFFYTVIVVMSITHSAKGKVPLIPVLLNVLHNVIPPALNPIMYALRTQEINMTCPRTVLVLYMFLEGREYCSNSILLYSPKG</sequence>
<dbReference type="PROSITE" id="PS50262">
    <property type="entry name" value="G_PROTEIN_RECEP_F1_2"/>
    <property type="match status" value="1"/>
</dbReference>
<evidence type="ECO:0000259" key="11">
    <source>
        <dbReference type="PROSITE" id="PS50262"/>
    </source>
</evidence>
<reference evidence="12" key="2">
    <citation type="submission" date="2025-08" db="UniProtKB">
        <authorList>
            <consortium name="Ensembl"/>
        </authorList>
    </citation>
    <scope>IDENTIFICATION</scope>
    <source>
        <strain evidence="12">Glennie</strain>
    </source>
</reference>
<keyword evidence="8" id="KW-0675">Receptor</keyword>
<evidence type="ECO:0000256" key="9">
    <source>
        <dbReference type="ARBA" id="ARBA00023224"/>
    </source>
</evidence>
<evidence type="ECO:0000256" key="10">
    <source>
        <dbReference type="SAM" id="Phobius"/>
    </source>
</evidence>
<evidence type="ECO:0000256" key="1">
    <source>
        <dbReference type="ARBA" id="ARBA00004141"/>
    </source>
</evidence>
<evidence type="ECO:0000256" key="7">
    <source>
        <dbReference type="ARBA" id="ARBA00023136"/>
    </source>
</evidence>
<proteinExistence type="predicted"/>
<keyword evidence="7 10" id="KW-0472">Membrane</keyword>
<dbReference type="GO" id="GO:0004930">
    <property type="term" value="F:G protein-coupled receptor activity"/>
    <property type="evidence" value="ECO:0007669"/>
    <property type="project" value="UniProtKB-KW"/>
</dbReference>
<dbReference type="PRINTS" id="PR00237">
    <property type="entry name" value="GPCRRHODOPSN"/>
</dbReference>
<evidence type="ECO:0000256" key="4">
    <source>
        <dbReference type="ARBA" id="ARBA00022725"/>
    </source>
</evidence>
<feature type="transmembrane region" description="Helical" evidence="10">
    <location>
        <begin position="146"/>
        <end position="169"/>
    </location>
</feature>
<name>F7C4N4_ORNAN</name>
<evidence type="ECO:0000256" key="8">
    <source>
        <dbReference type="ARBA" id="ARBA00023170"/>
    </source>
</evidence>
<comment type="subcellular location">
    <subcellularLocation>
        <location evidence="1">Membrane</location>
        <topology evidence="1">Multi-pass membrane protein</topology>
    </subcellularLocation>
</comment>
<feature type="transmembrane region" description="Helical" evidence="10">
    <location>
        <begin position="32"/>
        <end position="53"/>
    </location>
</feature>
<dbReference type="InterPro" id="IPR000725">
    <property type="entry name" value="Olfact_rcpt"/>
</dbReference>
<dbReference type="OMA" id="AIHYFLA"/>
<dbReference type="Gene3D" id="1.20.1070.10">
    <property type="entry name" value="Rhodopsin 7-helix transmembrane proteins"/>
    <property type="match status" value="1"/>
</dbReference>
<keyword evidence="3 10" id="KW-0812">Transmembrane</keyword>
<keyword evidence="13" id="KW-1185">Reference proteome</keyword>
<dbReference type="AlphaFoldDB" id="F7C4N4"/>
<evidence type="ECO:0000313" key="12">
    <source>
        <dbReference type="Ensembl" id="ENSOANP00000022751.2"/>
    </source>
</evidence>
<dbReference type="Proteomes" id="UP000002279">
    <property type="component" value="Chromosome 2"/>
</dbReference>
<organism evidence="12 13">
    <name type="scientific">Ornithorhynchus anatinus</name>
    <name type="common">Duckbill platypus</name>
    <dbReference type="NCBI Taxonomy" id="9258"/>
    <lineage>
        <taxon>Eukaryota</taxon>
        <taxon>Metazoa</taxon>
        <taxon>Chordata</taxon>
        <taxon>Craniata</taxon>
        <taxon>Vertebrata</taxon>
        <taxon>Euteleostomi</taxon>
        <taxon>Mammalia</taxon>
        <taxon>Monotremata</taxon>
        <taxon>Ornithorhynchidae</taxon>
        <taxon>Ornithorhynchus</taxon>
    </lineage>
</organism>
<dbReference type="InterPro" id="IPR050402">
    <property type="entry name" value="OR51/52/56-like"/>
</dbReference>
<evidence type="ECO:0000256" key="6">
    <source>
        <dbReference type="ARBA" id="ARBA00023040"/>
    </source>
</evidence>
<evidence type="ECO:0000256" key="5">
    <source>
        <dbReference type="ARBA" id="ARBA00022989"/>
    </source>
</evidence>
<feature type="transmembrane region" description="Helical" evidence="10">
    <location>
        <begin position="243"/>
        <end position="266"/>
    </location>
</feature>
<dbReference type="eggNOG" id="ENOG502SJUD">
    <property type="taxonomic scope" value="Eukaryota"/>
</dbReference>
<keyword evidence="2" id="KW-0716">Sensory transduction</keyword>
<accession>F7C4N4</accession>
<protein>
    <recommendedName>
        <fullName evidence="11">G-protein coupled receptors family 1 profile domain-containing protein</fullName>
    </recommendedName>
</protein>
<evidence type="ECO:0000256" key="2">
    <source>
        <dbReference type="ARBA" id="ARBA00022606"/>
    </source>
</evidence>
<dbReference type="GO" id="GO:0071396">
    <property type="term" value="P:cellular response to lipid"/>
    <property type="evidence" value="ECO:0007669"/>
    <property type="project" value="UniProtKB-ARBA"/>
</dbReference>
<dbReference type="PRINTS" id="PR00245">
    <property type="entry name" value="OLFACTORYR"/>
</dbReference>
<feature type="domain" description="G-protein coupled receptors family 1 profile" evidence="11">
    <location>
        <begin position="47"/>
        <end position="297"/>
    </location>
</feature>
<dbReference type="GO" id="GO:0005886">
    <property type="term" value="C:plasma membrane"/>
    <property type="evidence" value="ECO:0000318"/>
    <property type="project" value="GO_Central"/>
</dbReference>
<dbReference type="PANTHER" id="PTHR26450:SF69">
    <property type="entry name" value="OLFACTORY RECEPTOR 56B1"/>
    <property type="match status" value="1"/>
</dbReference>
<dbReference type="InParanoid" id="F7C4N4"/>
<dbReference type="InterPro" id="IPR017452">
    <property type="entry name" value="GPCR_Rhodpsn_7TM"/>
</dbReference>
<dbReference type="GO" id="GO:0004984">
    <property type="term" value="F:olfactory receptor activity"/>
    <property type="evidence" value="ECO:0000318"/>
    <property type="project" value="GO_Central"/>
</dbReference>
<dbReference type="FunCoup" id="F7C4N4">
    <property type="interactions" value="167"/>
</dbReference>
<feature type="transmembrane region" description="Helical" evidence="10">
    <location>
        <begin position="208"/>
        <end position="231"/>
    </location>
</feature>